<evidence type="ECO:0000256" key="4">
    <source>
        <dbReference type="ARBA" id="ARBA00022989"/>
    </source>
</evidence>
<feature type="transmembrane region" description="Helical" evidence="6">
    <location>
        <begin position="151"/>
        <end position="169"/>
    </location>
</feature>
<dbReference type="FunFam" id="1.20.1250.20:FF:000410">
    <property type="entry name" value="POT family protein"/>
    <property type="match status" value="1"/>
</dbReference>
<feature type="transmembrane region" description="Helical" evidence="6">
    <location>
        <begin position="43"/>
        <end position="65"/>
    </location>
</feature>
<sequence>MDTEVPFLLTGSVDDAGDAPLAGVSDFRGRPVYRTSSGGWRSALFVTVLEIASNFASFGLSANLITYLTGPLGHSTAAAAAAVNAWTGTATLMPLLGAFVADSWLGRYRSIIVACTLYVLGYGMITLVSSLPELPSSSLDDGDLSPRPSSMKIVLFYASIYLVAVAQGADKPCGLAFAADQFDPSHPKESASRSSVFNWWYFSMAVGIAVAISVVSYVQENVGWAIGFGSLCAMMLCAFVIFLAGTSTYRLYAPNSDAESPFVRLARGFAALGRNSSFSFGRKSGPHPADEDSTDKVLSEEARAVLRLLPIWATCLAYGVVYAQVTTLFNKQGRTLDRRIFGGLELPPAALQTFGPASILVFVPIYDRVLVPALRNTTGNPSGLTLLQRMGTGMVLSLAAVSVAALVEAQRLETAREHGLVDDAGATVPMSWAWLVPQYVIMGVSNVFTLVGMQEFFYDQMPSELRSLGLALYFSVLGISSFISGALISLLDRVTASGGGDSWFADNLNRAHLDYFYWLLAGVSAAELALYLYFVRSYVYIHKRLY</sequence>
<feature type="transmembrane region" description="Helical" evidence="6">
    <location>
        <begin position="515"/>
        <end position="534"/>
    </location>
</feature>
<keyword evidence="4 6" id="KW-1133">Transmembrane helix</keyword>
<organism evidence="7 8">
    <name type="scientific">Lolium multiflorum</name>
    <name type="common">Italian ryegrass</name>
    <name type="synonym">Lolium perenne subsp. multiflorum</name>
    <dbReference type="NCBI Taxonomy" id="4521"/>
    <lineage>
        <taxon>Eukaryota</taxon>
        <taxon>Viridiplantae</taxon>
        <taxon>Streptophyta</taxon>
        <taxon>Embryophyta</taxon>
        <taxon>Tracheophyta</taxon>
        <taxon>Spermatophyta</taxon>
        <taxon>Magnoliopsida</taxon>
        <taxon>Liliopsida</taxon>
        <taxon>Poales</taxon>
        <taxon>Poaceae</taxon>
        <taxon>BOP clade</taxon>
        <taxon>Pooideae</taxon>
        <taxon>Poodae</taxon>
        <taxon>Poeae</taxon>
        <taxon>Poeae Chloroplast Group 2 (Poeae type)</taxon>
        <taxon>Loliodinae</taxon>
        <taxon>Loliinae</taxon>
        <taxon>Lolium</taxon>
    </lineage>
</organism>
<dbReference type="PANTHER" id="PTHR11654">
    <property type="entry name" value="OLIGOPEPTIDE TRANSPORTER-RELATED"/>
    <property type="match status" value="1"/>
</dbReference>
<evidence type="ECO:0000256" key="3">
    <source>
        <dbReference type="ARBA" id="ARBA00022692"/>
    </source>
</evidence>
<evidence type="ECO:0000313" key="7">
    <source>
        <dbReference type="EMBL" id="KAK1619093.1"/>
    </source>
</evidence>
<evidence type="ECO:0000313" key="8">
    <source>
        <dbReference type="Proteomes" id="UP001231189"/>
    </source>
</evidence>
<evidence type="ECO:0000256" key="6">
    <source>
        <dbReference type="SAM" id="Phobius"/>
    </source>
</evidence>
<accession>A0AAD8RGZ7</accession>
<evidence type="ECO:0000256" key="2">
    <source>
        <dbReference type="ARBA" id="ARBA00005982"/>
    </source>
</evidence>
<dbReference type="AlphaFoldDB" id="A0AAD8RGZ7"/>
<comment type="caution">
    <text evidence="7">The sequence shown here is derived from an EMBL/GenBank/DDBJ whole genome shotgun (WGS) entry which is preliminary data.</text>
</comment>
<dbReference type="GO" id="GO:0022857">
    <property type="term" value="F:transmembrane transporter activity"/>
    <property type="evidence" value="ECO:0007669"/>
    <property type="project" value="InterPro"/>
</dbReference>
<gene>
    <name evidence="7" type="ORF">QYE76_024610</name>
</gene>
<name>A0AAD8RGZ7_LOLMU</name>
<dbReference type="SUPFAM" id="SSF103473">
    <property type="entry name" value="MFS general substrate transporter"/>
    <property type="match status" value="1"/>
</dbReference>
<proteinExistence type="inferred from homology"/>
<feature type="transmembrane region" description="Helical" evidence="6">
    <location>
        <begin position="111"/>
        <end position="131"/>
    </location>
</feature>
<feature type="transmembrane region" description="Helical" evidence="6">
    <location>
        <begin position="386"/>
        <end position="407"/>
    </location>
</feature>
<protein>
    <submittedName>
        <fullName evidence="7">Uncharacterized protein</fullName>
    </submittedName>
</protein>
<feature type="transmembrane region" description="Helical" evidence="6">
    <location>
        <begin position="470"/>
        <end position="491"/>
    </location>
</feature>
<dbReference type="Pfam" id="PF00854">
    <property type="entry name" value="PTR2"/>
    <property type="match status" value="1"/>
</dbReference>
<feature type="transmembrane region" description="Helical" evidence="6">
    <location>
        <begin position="349"/>
        <end position="366"/>
    </location>
</feature>
<evidence type="ECO:0000256" key="5">
    <source>
        <dbReference type="ARBA" id="ARBA00023136"/>
    </source>
</evidence>
<dbReference type="InterPro" id="IPR036259">
    <property type="entry name" value="MFS_trans_sf"/>
</dbReference>
<reference evidence="7" key="1">
    <citation type="submission" date="2023-07" db="EMBL/GenBank/DDBJ databases">
        <title>A chromosome-level genome assembly of Lolium multiflorum.</title>
        <authorList>
            <person name="Chen Y."/>
            <person name="Copetti D."/>
            <person name="Kolliker R."/>
            <person name="Studer B."/>
        </authorList>
    </citation>
    <scope>NUCLEOTIDE SEQUENCE</scope>
    <source>
        <strain evidence="7">02402/16</strain>
        <tissue evidence="7">Leaf</tissue>
    </source>
</reference>
<dbReference type="Gene3D" id="1.20.1250.20">
    <property type="entry name" value="MFS general substrate transporter like domains"/>
    <property type="match status" value="1"/>
</dbReference>
<keyword evidence="3 6" id="KW-0812">Transmembrane</keyword>
<keyword evidence="8" id="KW-1185">Reference proteome</keyword>
<comment type="subcellular location">
    <subcellularLocation>
        <location evidence="1">Membrane</location>
        <topology evidence="1">Multi-pass membrane protein</topology>
    </subcellularLocation>
</comment>
<feature type="transmembrane region" description="Helical" evidence="6">
    <location>
        <begin position="224"/>
        <end position="244"/>
    </location>
</feature>
<feature type="transmembrane region" description="Helical" evidence="6">
    <location>
        <begin position="199"/>
        <end position="218"/>
    </location>
</feature>
<dbReference type="InterPro" id="IPR000109">
    <property type="entry name" value="POT_fam"/>
</dbReference>
<comment type="similarity">
    <text evidence="2">Belongs to the major facilitator superfamily. Proton-dependent oligopeptide transporter (POT/PTR) (TC 2.A.17) family.</text>
</comment>
<evidence type="ECO:0000256" key="1">
    <source>
        <dbReference type="ARBA" id="ARBA00004141"/>
    </source>
</evidence>
<feature type="transmembrane region" description="Helical" evidence="6">
    <location>
        <begin position="308"/>
        <end position="329"/>
    </location>
</feature>
<dbReference type="EMBL" id="JAUUTY010000006">
    <property type="protein sequence ID" value="KAK1619093.1"/>
    <property type="molecule type" value="Genomic_DNA"/>
</dbReference>
<feature type="transmembrane region" description="Helical" evidence="6">
    <location>
        <begin position="77"/>
        <end position="99"/>
    </location>
</feature>
<dbReference type="GO" id="GO:0016020">
    <property type="term" value="C:membrane"/>
    <property type="evidence" value="ECO:0007669"/>
    <property type="project" value="UniProtKB-SubCell"/>
</dbReference>
<dbReference type="Proteomes" id="UP001231189">
    <property type="component" value="Unassembled WGS sequence"/>
</dbReference>
<keyword evidence="5 6" id="KW-0472">Membrane</keyword>